<dbReference type="AlphaFoldDB" id="A0A8C6S8M5"/>
<keyword evidence="3" id="KW-1185">Reference proteome</keyword>
<evidence type="ECO:0000313" key="3">
    <source>
        <dbReference type="Proteomes" id="UP000694523"/>
    </source>
</evidence>
<feature type="region of interest" description="Disordered" evidence="1">
    <location>
        <begin position="1"/>
        <end position="22"/>
    </location>
</feature>
<name>A0A8C6S8M5_9GOBI</name>
<evidence type="ECO:0000313" key="2">
    <source>
        <dbReference type="Ensembl" id="ENSNMLP00000002751.1"/>
    </source>
</evidence>
<protein>
    <submittedName>
        <fullName evidence="2">Uncharacterized protein</fullName>
    </submittedName>
</protein>
<evidence type="ECO:0000256" key="1">
    <source>
        <dbReference type="SAM" id="MobiDB-lite"/>
    </source>
</evidence>
<dbReference type="Ensembl" id="ENSNMLT00000003166.1">
    <property type="protein sequence ID" value="ENSNMLP00000002751.1"/>
    <property type="gene ID" value="ENSNMLG00000001984.1"/>
</dbReference>
<dbReference type="Proteomes" id="UP000694523">
    <property type="component" value="Unplaced"/>
</dbReference>
<sequence>ALSHSYTHRHTEQRSSGAHSAVLERTRLSLPVCDKPGADPWASHTRTHKDVCCETHQFMHRALSTHTPLHTNAAPHTRRSTHAHTAPHSCTPFHTRLVNACA</sequence>
<organism evidence="2 3">
    <name type="scientific">Neogobius melanostomus</name>
    <name type="common">round goby</name>
    <dbReference type="NCBI Taxonomy" id="47308"/>
    <lineage>
        <taxon>Eukaryota</taxon>
        <taxon>Metazoa</taxon>
        <taxon>Chordata</taxon>
        <taxon>Craniata</taxon>
        <taxon>Vertebrata</taxon>
        <taxon>Euteleostomi</taxon>
        <taxon>Actinopterygii</taxon>
        <taxon>Neopterygii</taxon>
        <taxon>Teleostei</taxon>
        <taxon>Neoteleostei</taxon>
        <taxon>Acanthomorphata</taxon>
        <taxon>Gobiaria</taxon>
        <taxon>Gobiiformes</taxon>
        <taxon>Gobioidei</taxon>
        <taxon>Gobiidae</taxon>
        <taxon>Benthophilinae</taxon>
        <taxon>Neogobiini</taxon>
        <taxon>Neogobius</taxon>
    </lineage>
</organism>
<reference evidence="2" key="1">
    <citation type="submission" date="2025-08" db="UniProtKB">
        <authorList>
            <consortium name="Ensembl"/>
        </authorList>
    </citation>
    <scope>IDENTIFICATION</scope>
</reference>
<proteinExistence type="predicted"/>
<accession>A0A8C6S8M5</accession>
<reference evidence="2" key="2">
    <citation type="submission" date="2025-09" db="UniProtKB">
        <authorList>
            <consortium name="Ensembl"/>
        </authorList>
    </citation>
    <scope>IDENTIFICATION</scope>
</reference>